<evidence type="ECO:0000313" key="2">
    <source>
        <dbReference type="Proteomes" id="UP001164539"/>
    </source>
</evidence>
<reference evidence="1 2" key="1">
    <citation type="journal article" date="2023" name="Science">
        <title>Complex scaffold remodeling in plant triterpene biosynthesis.</title>
        <authorList>
            <person name="De La Pena R."/>
            <person name="Hodgson H."/>
            <person name="Liu J.C."/>
            <person name="Stephenson M.J."/>
            <person name="Martin A.C."/>
            <person name="Owen C."/>
            <person name="Harkess A."/>
            <person name="Leebens-Mack J."/>
            <person name="Jimenez L.E."/>
            <person name="Osbourn A."/>
            <person name="Sattely E.S."/>
        </authorList>
    </citation>
    <scope>NUCLEOTIDE SEQUENCE [LARGE SCALE GENOMIC DNA]</scope>
    <source>
        <strain evidence="2">cv. JPN11</strain>
        <tissue evidence="1">Leaf</tissue>
    </source>
</reference>
<protein>
    <submittedName>
        <fullName evidence="1">Uncharacterized protein</fullName>
    </submittedName>
</protein>
<name>A0ACC1YLJ8_MELAZ</name>
<proteinExistence type="predicted"/>
<evidence type="ECO:0000313" key="1">
    <source>
        <dbReference type="EMBL" id="KAJ4724024.1"/>
    </source>
</evidence>
<sequence length="209" mass="24180">MEKEGKNQSQRLKETTDFVLQWGNRKRLRCCKVKKDSKNLNQNNSINKSTVDCLSKKKISSRLLSVEKGSPSRLNKNSDLPTSNRRPSVTSPEKEDRYYTTRGSLGFDDNGKLLINHLKEDKKNFVWPKLFITLSNKEKEEDFLAMKGCKPSQRPKKRAKLIQRSILLVSPGAWLSDLCRERYEVREKRTSKKRPRGLKAMGSMESDSE</sequence>
<gene>
    <name evidence="1" type="ORF">OWV82_003061</name>
</gene>
<organism evidence="1 2">
    <name type="scientific">Melia azedarach</name>
    <name type="common">Chinaberry tree</name>
    <dbReference type="NCBI Taxonomy" id="155640"/>
    <lineage>
        <taxon>Eukaryota</taxon>
        <taxon>Viridiplantae</taxon>
        <taxon>Streptophyta</taxon>
        <taxon>Embryophyta</taxon>
        <taxon>Tracheophyta</taxon>
        <taxon>Spermatophyta</taxon>
        <taxon>Magnoliopsida</taxon>
        <taxon>eudicotyledons</taxon>
        <taxon>Gunneridae</taxon>
        <taxon>Pentapetalae</taxon>
        <taxon>rosids</taxon>
        <taxon>malvids</taxon>
        <taxon>Sapindales</taxon>
        <taxon>Meliaceae</taxon>
        <taxon>Melia</taxon>
    </lineage>
</organism>
<keyword evidence="2" id="KW-1185">Reference proteome</keyword>
<accession>A0ACC1YLJ8</accession>
<comment type="caution">
    <text evidence="1">The sequence shown here is derived from an EMBL/GenBank/DDBJ whole genome shotgun (WGS) entry which is preliminary data.</text>
</comment>
<dbReference type="Proteomes" id="UP001164539">
    <property type="component" value="Chromosome 2"/>
</dbReference>
<dbReference type="EMBL" id="CM051395">
    <property type="protein sequence ID" value="KAJ4724024.1"/>
    <property type="molecule type" value="Genomic_DNA"/>
</dbReference>